<protein>
    <recommendedName>
        <fullName evidence="2">RRM domain-containing protein</fullName>
    </recommendedName>
</protein>
<reference evidence="3 4" key="1">
    <citation type="journal article" date="2009" name="Nature">
        <title>Evolution of pathogenicity and sexual reproduction in eight Candida genomes.</title>
        <authorList>
            <person name="Butler G."/>
            <person name="Rasmussen M.D."/>
            <person name="Lin M.F."/>
            <person name="Santos M.A."/>
            <person name="Sakthikumar S."/>
            <person name="Munro C.A."/>
            <person name="Rheinbay E."/>
            <person name="Grabherr M."/>
            <person name="Forche A."/>
            <person name="Reedy J.L."/>
            <person name="Agrafioti I."/>
            <person name="Arnaud M.B."/>
            <person name="Bates S."/>
            <person name="Brown A.J."/>
            <person name="Brunke S."/>
            <person name="Costanzo M.C."/>
            <person name="Fitzpatrick D.A."/>
            <person name="de Groot P.W."/>
            <person name="Harris D."/>
            <person name="Hoyer L.L."/>
            <person name="Hube B."/>
            <person name="Klis F.M."/>
            <person name="Kodira C."/>
            <person name="Lennard N."/>
            <person name="Logue M.E."/>
            <person name="Martin R."/>
            <person name="Neiman A.M."/>
            <person name="Nikolaou E."/>
            <person name="Quail M.A."/>
            <person name="Quinn J."/>
            <person name="Santos M.C."/>
            <person name="Schmitzberger F.F."/>
            <person name="Sherlock G."/>
            <person name="Shah P."/>
            <person name="Silverstein K.A."/>
            <person name="Skrzypek M.S."/>
            <person name="Soll D."/>
            <person name="Staggs R."/>
            <person name="Stansfield I."/>
            <person name="Stumpf M.P."/>
            <person name="Sudbery P.E."/>
            <person name="Srikantha T."/>
            <person name="Zeng Q."/>
            <person name="Berman J."/>
            <person name="Berriman M."/>
            <person name="Heitman J."/>
            <person name="Gow N.A."/>
            <person name="Lorenz M.C."/>
            <person name="Birren B.W."/>
            <person name="Kellis M."/>
            <person name="Cuomo C.A."/>
        </authorList>
    </citation>
    <scope>NUCLEOTIDE SEQUENCE [LARGE SCALE GENOMIC DNA]</scope>
    <source>
        <strain evidence="4">ATCC 11503 / BCRC 21390 / CBS 2605 / JCM 1781 / NBRC 1676 / NRRL YB-4239</strain>
    </source>
</reference>
<dbReference type="InParanoid" id="A5E369"/>
<dbReference type="GO" id="GO:0003723">
    <property type="term" value="F:RNA binding"/>
    <property type="evidence" value="ECO:0007669"/>
    <property type="project" value="InterPro"/>
</dbReference>
<keyword evidence="4" id="KW-1185">Reference proteome</keyword>
<sequence>MSSVIASNIPTQVTPAKVREFFSFCGKITDLVELENDGKVKKYEVIFQSPKAVSTALLLNDAELDNTFIRVDEVKEITDGGNASATTGGAATGGDTTTTGGTSTTTGGSSGDAILTGDKTYDDVDQEDKPKYAILAQLLADGYVVSDSIIERGAEFDKKNGISEKFNNFIKGLDEKYVHSADPNSAVNQQIEKATDSYNKSSLKKYFDDAADSALGRRIVQYYKNFSNDVKDVHAEAVRLAKIKKEKEASGAGATSESATGTATTDTDTTPTVKA</sequence>
<dbReference type="AlphaFoldDB" id="A5E369"/>
<dbReference type="InterPro" id="IPR012677">
    <property type="entry name" value="Nucleotide-bd_a/b_plait_sf"/>
</dbReference>
<dbReference type="SUPFAM" id="SSF54928">
    <property type="entry name" value="RNA-binding domain, RBD"/>
    <property type="match status" value="1"/>
</dbReference>
<dbReference type="STRING" id="379508.A5E369"/>
<dbReference type="KEGG" id="lel:PVL30_004881"/>
<evidence type="ECO:0000259" key="2">
    <source>
        <dbReference type="SMART" id="SM00360"/>
    </source>
</evidence>
<evidence type="ECO:0000313" key="4">
    <source>
        <dbReference type="Proteomes" id="UP000001996"/>
    </source>
</evidence>
<dbReference type="EMBL" id="CH981528">
    <property type="protein sequence ID" value="EDK45877.1"/>
    <property type="molecule type" value="Genomic_DNA"/>
</dbReference>
<proteinExistence type="predicted"/>
<dbReference type="OrthoDB" id="7763451at2759"/>
<feature type="compositionally biased region" description="Low complexity" evidence="1">
    <location>
        <begin position="80"/>
        <end position="113"/>
    </location>
</feature>
<dbReference type="GeneID" id="5232002"/>
<dbReference type="InterPro" id="IPR000504">
    <property type="entry name" value="RRM_dom"/>
</dbReference>
<dbReference type="HOGENOM" id="CLU_074138_2_0_1"/>
<dbReference type="eggNOG" id="ENOG502S19D">
    <property type="taxonomic scope" value="Eukaryota"/>
</dbReference>
<dbReference type="InterPro" id="IPR035979">
    <property type="entry name" value="RBD_domain_sf"/>
</dbReference>
<dbReference type="SMART" id="SM00360">
    <property type="entry name" value="RRM"/>
    <property type="match status" value="1"/>
</dbReference>
<feature type="region of interest" description="Disordered" evidence="1">
    <location>
        <begin position="80"/>
        <end position="115"/>
    </location>
</feature>
<evidence type="ECO:0000313" key="3">
    <source>
        <dbReference type="EMBL" id="EDK45877.1"/>
    </source>
</evidence>
<feature type="region of interest" description="Disordered" evidence="1">
    <location>
        <begin position="245"/>
        <end position="275"/>
    </location>
</feature>
<name>A5E369_LODEL</name>
<feature type="compositionally biased region" description="Low complexity" evidence="1">
    <location>
        <begin position="250"/>
        <end position="275"/>
    </location>
</feature>
<feature type="domain" description="RRM" evidence="2">
    <location>
        <begin position="3"/>
        <end position="72"/>
    </location>
</feature>
<organism evidence="3 4">
    <name type="scientific">Lodderomyces elongisporus (strain ATCC 11503 / CBS 2605 / JCM 1781 / NBRC 1676 / NRRL YB-4239)</name>
    <name type="common">Yeast</name>
    <name type="synonym">Saccharomyces elongisporus</name>
    <dbReference type="NCBI Taxonomy" id="379508"/>
    <lineage>
        <taxon>Eukaryota</taxon>
        <taxon>Fungi</taxon>
        <taxon>Dikarya</taxon>
        <taxon>Ascomycota</taxon>
        <taxon>Saccharomycotina</taxon>
        <taxon>Pichiomycetes</taxon>
        <taxon>Debaryomycetaceae</taxon>
        <taxon>Candida/Lodderomyces clade</taxon>
        <taxon>Lodderomyces</taxon>
    </lineage>
</organism>
<gene>
    <name evidence="3" type="ORF">LELG_04056</name>
</gene>
<dbReference type="VEuPathDB" id="FungiDB:LELG_04056"/>
<dbReference type="OMA" id="TQEMKPR"/>
<dbReference type="Gene3D" id="3.30.70.330">
    <property type="match status" value="1"/>
</dbReference>
<dbReference type="Proteomes" id="UP000001996">
    <property type="component" value="Unassembled WGS sequence"/>
</dbReference>
<evidence type="ECO:0000256" key="1">
    <source>
        <dbReference type="SAM" id="MobiDB-lite"/>
    </source>
</evidence>
<accession>A5E369</accession>